<keyword evidence="4" id="KW-1185">Reference proteome</keyword>
<dbReference type="InterPro" id="IPR036095">
    <property type="entry name" value="PTS_EIIB-like_sf"/>
</dbReference>
<dbReference type="Pfam" id="PF02302">
    <property type="entry name" value="PTS_IIB"/>
    <property type="match status" value="1"/>
</dbReference>
<dbReference type="PROSITE" id="PS50902">
    <property type="entry name" value="FLAVODOXIN_LIKE"/>
    <property type="match status" value="1"/>
</dbReference>
<gene>
    <name evidence="3" type="ORF">H8705_08005</name>
</gene>
<dbReference type="Gene3D" id="3.40.50.2300">
    <property type="match status" value="1"/>
</dbReference>
<accession>A0A926IH43</accession>
<dbReference type="InterPro" id="IPR008254">
    <property type="entry name" value="Flavodoxin/NO_synth"/>
</dbReference>
<sequence>MKKIRILSVCGSGTISSAMISQKLAEALRAEGYEMDAVEVNNGQIQNALAAAKYDCICYASPVHGDFDIPCINAIGLLTGMDEEGVIEAVLEVAKSLQ</sequence>
<dbReference type="Proteomes" id="UP000623678">
    <property type="component" value="Unassembled WGS sequence"/>
</dbReference>
<evidence type="ECO:0000259" key="2">
    <source>
        <dbReference type="PROSITE" id="PS50902"/>
    </source>
</evidence>
<evidence type="ECO:0000313" key="3">
    <source>
        <dbReference type="EMBL" id="MBC8585524.1"/>
    </source>
</evidence>
<dbReference type="SUPFAM" id="SSF52794">
    <property type="entry name" value="PTS system IIB component-like"/>
    <property type="match status" value="1"/>
</dbReference>
<dbReference type="EMBL" id="JACRTD010000005">
    <property type="protein sequence ID" value="MBC8585524.1"/>
    <property type="molecule type" value="Genomic_DNA"/>
</dbReference>
<reference evidence="3" key="1">
    <citation type="submission" date="2020-08" db="EMBL/GenBank/DDBJ databases">
        <title>Genome public.</title>
        <authorList>
            <person name="Liu C."/>
            <person name="Sun Q."/>
        </authorList>
    </citation>
    <scope>NUCLEOTIDE SEQUENCE</scope>
    <source>
        <strain evidence="3">NSJ-64</strain>
    </source>
</reference>
<dbReference type="InterPro" id="IPR003501">
    <property type="entry name" value="PTS_EIIB_2/3"/>
</dbReference>
<evidence type="ECO:0000256" key="1">
    <source>
        <dbReference type="ARBA" id="ARBA00022679"/>
    </source>
</evidence>
<dbReference type="GO" id="GO:0016651">
    <property type="term" value="F:oxidoreductase activity, acting on NAD(P)H"/>
    <property type="evidence" value="ECO:0007669"/>
    <property type="project" value="UniProtKB-ARBA"/>
</dbReference>
<organism evidence="3 4">
    <name type="scientific">Youxingia wuxianensis</name>
    <dbReference type="NCBI Taxonomy" id="2763678"/>
    <lineage>
        <taxon>Bacteria</taxon>
        <taxon>Bacillati</taxon>
        <taxon>Bacillota</taxon>
        <taxon>Clostridia</taxon>
        <taxon>Eubacteriales</taxon>
        <taxon>Oscillospiraceae</taxon>
        <taxon>Youxingia</taxon>
    </lineage>
</organism>
<proteinExistence type="predicted"/>
<keyword evidence="1" id="KW-0808">Transferase</keyword>
<dbReference type="RefSeq" id="WP_262395311.1">
    <property type="nucleotide sequence ID" value="NZ_JACRTD010000005.1"/>
</dbReference>
<evidence type="ECO:0000313" key="4">
    <source>
        <dbReference type="Proteomes" id="UP000623678"/>
    </source>
</evidence>
<dbReference type="AlphaFoldDB" id="A0A926IH43"/>
<dbReference type="GO" id="GO:0009401">
    <property type="term" value="P:phosphoenolpyruvate-dependent sugar phosphotransferase system"/>
    <property type="evidence" value="ECO:0007669"/>
    <property type="project" value="InterPro"/>
</dbReference>
<name>A0A926IH43_9FIRM</name>
<dbReference type="GO" id="GO:0010181">
    <property type="term" value="F:FMN binding"/>
    <property type="evidence" value="ECO:0007669"/>
    <property type="project" value="InterPro"/>
</dbReference>
<protein>
    <submittedName>
        <fullName evidence="3">PTS fructose transporter subunit IIB</fullName>
    </submittedName>
</protein>
<dbReference type="GO" id="GO:0008982">
    <property type="term" value="F:protein-N(PI)-phosphohistidine-sugar phosphotransferase activity"/>
    <property type="evidence" value="ECO:0007669"/>
    <property type="project" value="InterPro"/>
</dbReference>
<feature type="domain" description="Flavodoxin-like" evidence="2">
    <location>
        <begin position="6"/>
        <end position="98"/>
    </location>
</feature>
<comment type="caution">
    <text evidence="3">The sequence shown here is derived from an EMBL/GenBank/DDBJ whole genome shotgun (WGS) entry which is preliminary data.</text>
</comment>